<keyword evidence="8" id="KW-0968">Cytoplasmic vesicle</keyword>
<comment type="caution">
    <text evidence="11">The sequence shown here is derived from an EMBL/GenBank/DDBJ whole genome shotgun (WGS) entry which is preliminary data.</text>
</comment>
<evidence type="ECO:0000256" key="9">
    <source>
        <dbReference type="SAM" id="MobiDB-lite"/>
    </source>
</evidence>
<dbReference type="EMBL" id="WNYA01000002">
    <property type="protein sequence ID" value="KAG8585478.1"/>
    <property type="molecule type" value="Genomic_DNA"/>
</dbReference>
<evidence type="ECO:0000256" key="2">
    <source>
        <dbReference type="ARBA" id="ARBA00004497"/>
    </source>
</evidence>
<dbReference type="EMBL" id="WNYA01000002">
    <property type="protein sequence ID" value="KAG8585477.1"/>
    <property type="molecule type" value="Genomic_DNA"/>
</dbReference>
<evidence type="ECO:0000256" key="7">
    <source>
        <dbReference type="ARBA" id="ARBA00023136"/>
    </source>
</evidence>
<dbReference type="GO" id="GO:0005886">
    <property type="term" value="C:plasma membrane"/>
    <property type="evidence" value="ECO:0007669"/>
    <property type="project" value="UniProtKB-SubCell"/>
</dbReference>
<dbReference type="InterPro" id="IPR043243">
    <property type="entry name" value="SMAGP"/>
</dbReference>
<dbReference type="AlphaFoldDB" id="A0AAV7CK78"/>
<feature type="region of interest" description="Disordered" evidence="9">
    <location>
        <begin position="65"/>
        <end position="95"/>
    </location>
</feature>
<evidence type="ECO:0000313" key="11">
    <source>
        <dbReference type="EMBL" id="KAG8585478.1"/>
    </source>
</evidence>
<evidence type="ECO:0000256" key="1">
    <source>
        <dbReference type="ARBA" id="ARBA00004361"/>
    </source>
</evidence>
<keyword evidence="7 10" id="KW-0472">Membrane</keyword>
<dbReference type="Proteomes" id="UP000824782">
    <property type="component" value="Unassembled WGS sequence"/>
</dbReference>
<keyword evidence="12" id="KW-1185">Reference proteome</keyword>
<accession>A0AAV7CK78</accession>
<keyword evidence="4" id="KW-1003">Cell membrane</keyword>
<name>A0AAV7CK78_ENGPU</name>
<dbReference type="PANTHER" id="PTHR47394:SF1">
    <property type="entry name" value="SMALL CELL ADHESION GLYCOPROTEIN"/>
    <property type="match status" value="1"/>
</dbReference>
<evidence type="ECO:0000313" key="12">
    <source>
        <dbReference type="Proteomes" id="UP000824782"/>
    </source>
</evidence>
<gene>
    <name evidence="11" type="ORF">GDO81_005046</name>
</gene>
<dbReference type="EMBL" id="WNYA01000002">
    <property type="protein sequence ID" value="KAG8585479.1"/>
    <property type="molecule type" value="Genomic_DNA"/>
</dbReference>
<keyword evidence="5 10" id="KW-0812">Transmembrane</keyword>
<comment type="similarity">
    <text evidence="3">Belongs to the SMAGP family.</text>
</comment>
<organism evidence="11 12">
    <name type="scientific">Engystomops pustulosus</name>
    <name type="common">Tungara frog</name>
    <name type="synonym">Physalaemus pustulosus</name>
    <dbReference type="NCBI Taxonomy" id="76066"/>
    <lineage>
        <taxon>Eukaryota</taxon>
        <taxon>Metazoa</taxon>
        <taxon>Chordata</taxon>
        <taxon>Craniata</taxon>
        <taxon>Vertebrata</taxon>
        <taxon>Euteleostomi</taxon>
        <taxon>Amphibia</taxon>
        <taxon>Batrachia</taxon>
        <taxon>Anura</taxon>
        <taxon>Neobatrachia</taxon>
        <taxon>Hyloidea</taxon>
        <taxon>Leptodactylidae</taxon>
        <taxon>Leiuperinae</taxon>
        <taxon>Engystomops</taxon>
    </lineage>
</organism>
<feature type="transmembrane region" description="Helical" evidence="10">
    <location>
        <begin position="35"/>
        <end position="59"/>
    </location>
</feature>
<sequence length="95" mass="10260">MIFSTAATSSAVESPPDFNETTSASSDVEGFDTAVVAGVIAAAVVTLVIVLALIAVYLYKHKGSYHTQETDEEEEAQKALQMNPEPAEEKQEYFM</sequence>
<protein>
    <recommendedName>
        <fullName evidence="13">Small cell adhesion glycoprotein</fullName>
    </recommendedName>
</protein>
<feature type="compositionally biased region" description="Polar residues" evidence="9">
    <location>
        <begin position="1"/>
        <end position="12"/>
    </location>
</feature>
<evidence type="ECO:0000256" key="10">
    <source>
        <dbReference type="SAM" id="Phobius"/>
    </source>
</evidence>
<evidence type="ECO:0000256" key="5">
    <source>
        <dbReference type="ARBA" id="ARBA00022692"/>
    </source>
</evidence>
<feature type="region of interest" description="Disordered" evidence="9">
    <location>
        <begin position="1"/>
        <end position="26"/>
    </location>
</feature>
<proteinExistence type="inferred from homology"/>
<dbReference type="GO" id="GO:0030659">
    <property type="term" value="C:cytoplasmic vesicle membrane"/>
    <property type="evidence" value="ECO:0007669"/>
    <property type="project" value="UniProtKB-SubCell"/>
</dbReference>
<evidence type="ECO:0000256" key="4">
    <source>
        <dbReference type="ARBA" id="ARBA00022475"/>
    </source>
</evidence>
<evidence type="ECO:0000256" key="8">
    <source>
        <dbReference type="ARBA" id="ARBA00023329"/>
    </source>
</evidence>
<evidence type="ECO:0000256" key="3">
    <source>
        <dbReference type="ARBA" id="ARBA00010017"/>
    </source>
</evidence>
<comment type="subcellular location">
    <subcellularLocation>
        <location evidence="1">Cell membrane</location>
        <topology evidence="1">Single-pass type III membrane protein</topology>
    </subcellularLocation>
    <subcellularLocation>
        <location evidence="2">Cytoplasmic vesicle membrane</location>
        <topology evidence="2">Single-pass type III membrane protein</topology>
    </subcellularLocation>
</comment>
<keyword evidence="6 10" id="KW-1133">Transmembrane helix</keyword>
<reference evidence="11" key="1">
    <citation type="thesis" date="2020" institute="ProQuest LLC" country="789 East Eisenhower Parkway, Ann Arbor, MI, USA">
        <title>Comparative Genomics and Chromosome Evolution.</title>
        <authorList>
            <person name="Mudd A.B."/>
        </authorList>
    </citation>
    <scope>NUCLEOTIDE SEQUENCE</scope>
    <source>
        <strain evidence="11">237g6f4</strain>
        <tissue evidence="11">Blood</tissue>
    </source>
</reference>
<evidence type="ECO:0008006" key="13">
    <source>
        <dbReference type="Google" id="ProtNLM"/>
    </source>
</evidence>
<dbReference type="PANTHER" id="PTHR47394">
    <property type="entry name" value="SMALL CELL ADHESION GLYCOPROTEIN"/>
    <property type="match status" value="1"/>
</dbReference>
<evidence type="ECO:0000256" key="6">
    <source>
        <dbReference type="ARBA" id="ARBA00022989"/>
    </source>
</evidence>